<dbReference type="SMART" id="SM00388">
    <property type="entry name" value="HisKA"/>
    <property type="match status" value="1"/>
</dbReference>
<dbReference type="PANTHER" id="PTHR43047:SF78">
    <property type="entry name" value="SENSORY_REGULATORY PROTEIN RPFC"/>
    <property type="match status" value="1"/>
</dbReference>
<keyword evidence="3 7" id="KW-0597">Phosphoprotein</keyword>
<dbReference type="Proteomes" id="UP000011866">
    <property type="component" value="Chromosome"/>
</dbReference>
<keyword evidence="8" id="KW-0812">Transmembrane</keyword>
<feature type="transmembrane region" description="Helical" evidence="8">
    <location>
        <begin position="376"/>
        <end position="395"/>
    </location>
</feature>
<feature type="transmembrane region" description="Helical" evidence="8">
    <location>
        <begin position="56"/>
        <end position="77"/>
    </location>
</feature>
<feature type="transmembrane region" description="Helical" evidence="8">
    <location>
        <begin position="473"/>
        <end position="492"/>
    </location>
</feature>
<dbReference type="Pfam" id="PF02518">
    <property type="entry name" value="HATPase_c"/>
    <property type="match status" value="1"/>
</dbReference>
<feature type="transmembrane region" description="Helical" evidence="8">
    <location>
        <begin position="153"/>
        <end position="174"/>
    </location>
</feature>
<dbReference type="InterPro" id="IPR004358">
    <property type="entry name" value="Sig_transdc_His_kin-like_C"/>
</dbReference>
<comment type="catalytic activity">
    <reaction evidence="1">
        <text>ATP + protein L-histidine = ADP + protein N-phospho-L-histidine.</text>
        <dbReference type="EC" id="2.7.13.3"/>
    </reaction>
</comment>
<dbReference type="PROSITE" id="PS50109">
    <property type="entry name" value="HIS_KIN"/>
    <property type="match status" value="1"/>
</dbReference>
<dbReference type="PRINTS" id="PR00344">
    <property type="entry name" value="BCTRLSENSOR"/>
</dbReference>
<evidence type="ECO:0000256" key="6">
    <source>
        <dbReference type="ARBA" id="ARBA00023012"/>
    </source>
</evidence>
<dbReference type="Gene3D" id="3.30.565.10">
    <property type="entry name" value="Histidine kinase-like ATPase, C-terminal domain"/>
    <property type="match status" value="1"/>
</dbReference>
<dbReference type="AlphaFoldDB" id="M5DU86"/>
<keyword evidence="4" id="KW-0808">Transferase</keyword>
<dbReference type="InterPro" id="IPR001789">
    <property type="entry name" value="Sig_transdc_resp-reg_receiver"/>
</dbReference>
<keyword evidence="8" id="KW-0472">Membrane</keyword>
<dbReference type="Gene3D" id="3.40.50.2300">
    <property type="match status" value="1"/>
</dbReference>
<protein>
    <recommendedName>
        <fullName evidence="2">histidine kinase</fullName>
        <ecNumber evidence="2">2.7.13.3</ecNumber>
    </recommendedName>
</protein>
<dbReference type="PATRIC" id="fig|1298593.3.peg.2577"/>
<dbReference type="HOGENOM" id="CLU_008084_1_0_6"/>
<dbReference type="SMART" id="SM00448">
    <property type="entry name" value="REC"/>
    <property type="match status" value="1"/>
</dbReference>
<dbReference type="KEGG" id="tol:TOL_2671"/>
<dbReference type="CDD" id="cd16922">
    <property type="entry name" value="HATPase_EvgS-ArcB-TorS-like"/>
    <property type="match status" value="1"/>
</dbReference>
<dbReference type="PANTHER" id="PTHR43047">
    <property type="entry name" value="TWO-COMPONENT HISTIDINE PROTEIN KINASE"/>
    <property type="match status" value="1"/>
</dbReference>
<dbReference type="InterPro" id="IPR036097">
    <property type="entry name" value="HisK_dim/P_sf"/>
</dbReference>
<evidence type="ECO:0000256" key="8">
    <source>
        <dbReference type="SAM" id="Phobius"/>
    </source>
</evidence>
<reference evidence="11 12" key="1">
    <citation type="journal article" date="2013" name="Genome Announc.">
        <title>Genome Sequence of Thalassolituus oleivorans MIL-1 (DSM 14913T).</title>
        <authorList>
            <person name="Golyshin P.N."/>
            <person name="Werner J."/>
            <person name="Chernikova T.N."/>
            <person name="Tran H."/>
            <person name="Ferrer M."/>
            <person name="Yakimov M.M."/>
            <person name="Teeling H."/>
            <person name="Golyshina O.V."/>
        </authorList>
    </citation>
    <scope>NUCLEOTIDE SEQUENCE [LARGE SCALE GENOMIC DNA]</scope>
    <source>
        <strain evidence="11 12">MIL-1</strain>
    </source>
</reference>
<evidence type="ECO:0000259" key="9">
    <source>
        <dbReference type="PROSITE" id="PS50109"/>
    </source>
</evidence>
<keyword evidence="8" id="KW-1133">Transmembrane helix</keyword>
<dbReference type="EC" id="2.7.13.3" evidence="2"/>
<feature type="modified residue" description="4-aspartylphosphate" evidence="7">
    <location>
        <position position="986"/>
    </location>
</feature>
<feature type="transmembrane region" description="Helical" evidence="8">
    <location>
        <begin position="627"/>
        <end position="645"/>
    </location>
</feature>
<feature type="transmembrane region" description="Helical" evidence="8">
    <location>
        <begin position="233"/>
        <end position="253"/>
    </location>
</feature>
<dbReference type="InterPro" id="IPR011006">
    <property type="entry name" value="CheY-like_superfamily"/>
</dbReference>
<evidence type="ECO:0000256" key="1">
    <source>
        <dbReference type="ARBA" id="ARBA00000085"/>
    </source>
</evidence>
<dbReference type="Gene3D" id="1.10.4160.10">
    <property type="entry name" value="Hydantoin permease"/>
    <property type="match status" value="1"/>
</dbReference>
<gene>
    <name evidence="11" type="ORF">TOL_2671</name>
</gene>
<dbReference type="PROSITE" id="PS50110">
    <property type="entry name" value="RESPONSE_REGULATORY"/>
    <property type="match status" value="1"/>
</dbReference>
<evidence type="ECO:0000256" key="5">
    <source>
        <dbReference type="ARBA" id="ARBA00022777"/>
    </source>
</evidence>
<feature type="domain" description="Histidine kinase" evidence="9">
    <location>
        <begin position="697"/>
        <end position="914"/>
    </location>
</feature>
<dbReference type="InterPro" id="IPR005467">
    <property type="entry name" value="His_kinase_dom"/>
</dbReference>
<evidence type="ECO:0000259" key="10">
    <source>
        <dbReference type="PROSITE" id="PS50110"/>
    </source>
</evidence>
<feature type="transmembrane region" description="Helical" evidence="8">
    <location>
        <begin position="443"/>
        <end position="467"/>
    </location>
</feature>
<dbReference type="InterPro" id="IPR003661">
    <property type="entry name" value="HisK_dim/P_dom"/>
</dbReference>
<feature type="transmembrane region" description="Helical" evidence="8">
    <location>
        <begin position="401"/>
        <end position="422"/>
    </location>
</feature>
<evidence type="ECO:0000313" key="12">
    <source>
        <dbReference type="Proteomes" id="UP000011866"/>
    </source>
</evidence>
<evidence type="ECO:0000256" key="4">
    <source>
        <dbReference type="ARBA" id="ARBA00022679"/>
    </source>
</evidence>
<dbReference type="eggNOG" id="COG2205">
    <property type="taxonomic scope" value="Bacteria"/>
</dbReference>
<dbReference type="SMART" id="SM00387">
    <property type="entry name" value="HATPase_c"/>
    <property type="match status" value="1"/>
</dbReference>
<dbReference type="CDD" id="cd00082">
    <property type="entry name" value="HisKA"/>
    <property type="match status" value="1"/>
</dbReference>
<feature type="transmembrane region" description="Helical" evidence="8">
    <location>
        <begin position="588"/>
        <end position="607"/>
    </location>
</feature>
<dbReference type="eggNOG" id="COG1457">
    <property type="taxonomic scope" value="Bacteria"/>
</dbReference>
<dbReference type="FunFam" id="3.30.565.10:FF:000010">
    <property type="entry name" value="Sensor histidine kinase RcsC"/>
    <property type="match status" value="1"/>
</dbReference>
<feature type="transmembrane region" description="Helical" evidence="8">
    <location>
        <begin position="186"/>
        <end position="205"/>
    </location>
</feature>
<feature type="transmembrane region" description="Helical" evidence="8">
    <location>
        <begin position="323"/>
        <end position="345"/>
    </location>
</feature>
<dbReference type="EMBL" id="HF680312">
    <property type="protein sequence ID" value="CCU73069.1"/>
    <property type="molecule type" value="Genomic_DNA"/>
</dbReference>
<name>M5DU86_9GAMM</name>
<evidence type="ECO:0000313" key="11">
    <source>
        <dbReference type="EMBL" id="CCU73069.1"/>
    </source>
</evidence>
<feature type="domain" description="Response regulatory" evidence="10">
    <location>
        <begin position="937"/>
        <end position="1058"/>
    </location>
</feature>
<dbReference type="eggNOG" id="COG0784">
    <property type="taxonomic scope" value="Bacteria"/>
</dbReference>
<dbReference type="InterPro" id="IPR036890">
    <property type="entry name" value="HATPase_C_sf"/>
</dbReference>
<organism evidence="11 12">
    <name type="scientific">Thalassolituus oleivorans MIL-1</name>
    <dbReference type="NCBI Taxonomy" id="1298593"/>
    <lineage>
        <taxon>Bacteria</taxon>
        <taxon>Pseudomonadati</taxon>
        <taxon>Pseudomonadota</taxon>
        <taxon>Gammaproteobacteria</taxon>
        <taxon>Oceanospirillales</taxon>
        <taxon>Oceanospirillaceae</taxon>
        <taxon>Thalassolituus</taxon>
    </lineage>
</organism>
<keyword evidence="5 11" id="KW-0418">Kinase</keyword>
<dbReference type="SUPFAM" id="SSF52172">
    <property type="entry name" value="CheY-like"/>
    <property type="match status" value="1"/>
</dbReference>
<evidence type="ECO:0000256" key="2">
    <source>
        <dbReference type="ARBA" id="ARBA00012438"/>
    </source>
</evidence>
<feature type="transmembrane region" description="Helical" evidence="8">
    <location>
        <begin position="274"/>
        <end position="303"/>
    </location>
</feature>
<dbReference type="GO" id="GO:0000155">
    <property type="term" value="F:phosphorelay sensor kinase activity"/>
    <property type="evidence" value="ECO:0007669"/>
    <property type="project" value="InterPro"/>
</dbReference>
<dbReference type="InterPro" id="IPR003594">
    <property type="entry name" value="HATPase_dom"/>
</dbReference>
<feature type="transmembrane region" description="Helical" evidence="8">
    <location>
        <begin position="83"/>
        <end position="105"/>
    </location>
</feature>
<dbReference type="Pfam" id="PF00072">
    <property type="entry name" value="Response_reg"/>
    <property type="match status" value="1"/>
</dbReference>
<evidence type="ECO:0000256" key="3">
    <source>
        <dbReference type="ARBA" id="ARBA00022553"/>
    </source>
</evidence>
<dbReference type="SUPFAM" id="SSF47384">
    <property type="entry name" value="Homodimeric domain of signal transducing histidine kinase"/>
    <property type="match status" value="1"/>
</dbReference>
<keyword evidence="6" id="KW-0902">Two-component regulatory system</keyword>
<sequence>MLHLQLGACSTMSDQQVFKARRSYNRWVANQTLEDFALRFTAKSARRWSAARVSNTALGAISFLALEAIGATVTLLYGFDNAFYAFMAVSLVIFLTAIPISYYAAKYGVDIDLLSRGAGFGYIGSTITSLIYASFTFIFFALESAIMASALDILFGLPLMFGYLLSAIIVIPLVTHGITLISRFQLWTQPIWLVLQLAPFVFILWHEWSATLTWVQFTGIERVTESAPIGSGGFNLVFFGAASAVIFSLIAQIGEQVDFLRFLPEPDKKHKLRWWTALMGAGPGWIVVGFIKLLGGSFLAVLALSHGLNVSDASDPTQIYRVAFGYLFDSPMVVMAVTGVFVILCQVKINVTNAYAGSIAWSNFFSRLTHSHPGRVVWLVFNVMIALLLMVLGVYESLVHILGIYANVAVAWVGALVADLVINKPLGLSPKHIEFKRAYLYDVNPVGCGAMILASLLGIICYVGVVGPEAQAMAPYVALLTAFVTAPIIAFVTKGRFYLAREIIPIVPVNPHSMLTECVVCENTFDLEDIAQCPAYGGHICSLCCSLEARCHDQCKEKARLGDQLQSLLETVLPVWLVRRMNPRLMQFSGFLSIIAFTVAVLFWLVYLQVPTADAVQSMVGTTLVQVYFLLLIIIGVLIWLFVLANESRQFALDESMRQTELLTQEISAHEATDRALQDAKDLAEAANRAKSRYLGGISHELRSPLNSILGYAQLLEKDKNLDTSQLSKVKLVRRSGEHLADLIEGLLDISRIEAGRLEIRREEVAIRSMLQELVDMFSLQAENKGIAFYYRPSPHLPAVVTTDEKHLRQILINLLSNAVKFTHSGSVTLSVRYRSQVAEFSVEDTGVGIDSKEMERIFQPFERIRKAGQPQMPGTGLGLTISKLLTDIMGGEITLKSDPGQGSRFKLSLMLSSVSMPLQRTTQVREIDSYHGPQRTVMVVDDDASHRGLISEILSPLGFIVLEATNAFACLEAIDTVSVDLFFLDISMPEMTGWELVKELRHRNITAPIIMASADAEESHEHNQRQNGTDNVERLNDDYLIKPIRDQVLLDKLAAALSLQWIYKDDVPVNEVKTADAEIIDISHADARELIAMAELGYVDGVEKILVRIESSGEHPVFVQQMKRYLASYQFATIISTNQKVLSRDQA</sequence>
<dbReference type="Pfam" id="PF00512">
    <property type="entry name" value="HisKA"/>
    <property type="match status" value="1"/>
</dbReference>
<dbReference type="CDD" id="cd00156">
    <property type="entry name" value="REC"/>
    <property type="match status" value="1"/>
</dbReference>
<dbReference type="SUPFAM" id="SSF55874">
    <property type="entry name" value="ATPase domain of HSP90 chaperone/DNA topoisomerase II/histidine kinase"/>
    <property type="match status" value="1"/>
</dbReference>
<dbReference type="Gene3D" id="1.10.287.130">
    <property type="match status" value="1"/>
</dbReference>
<feature type="transmembrane region" description="Helical" evidence="8">
    <location>
        <begin position="117"/>
        <end position="141"/>
    </location>
</feature>
<dbReference type="STRING" id="187493.CN03_04980"/>
<evidence type="ECO:0000256" key="7">
    <source>
        <dbReference type="PROSITE-ProRule" id="PRU00169"/>
    </source>
</evidence>
<keyword evidence="12" id="KW-1185">Reference proteome</keyword>
<proteinExistence type="predicted"/>
<accession>M5DU86</accession>